<name>N0BM21_9EURY</name>
<dbReference type="RefSeq" id="WP_015590908.1">
    <property type="nucleotide sequence ID" value="NC_021169.1"/>
</dbReference>
<protein>
    <submittedName>
        <fullName evidence="1">Uncharacterized protein</fullName>
    </submittedName>
</protein>
<dbReference type="KEGG" id="ast:Asulf_01319"/>
<organism evidence="1 2">
    <name type="scientific">Archaeoglobus sulfaticallidus PM70-1</name>
    <dbReference type="NCBI Taxonomy" id="387631"/>
    <lineage>
        <taxon>Archaea</taxon>
        <taxon>Methanobacteriati</taxon>
        <taxon>Methanobacteriota</taxon>
        <taxon>Archaeoglobi</taxon>
        <taxon>Archaeoglobales</taxon>
        <taxon>Archaeoglobaceae</taxon>
        <taxon>Archaeoglobus</taxon>
    </lineage>
</organism>
<accession>N0BM21</accession>
<dbReference type="Proteomes" id="UP000013307">
    <property type="component" value="Chromosome"/>
</dbReference>
<keyword evidence="2" id="KW-1185">Reference proteome</keyword>
<gene>
    <name evidence="1" type="ORF">Asulf_01319</name>
</gene>
<proteinExistence type="predicted"/>
<dbReference type="EMBL" id="CP005290">
    <property type="protein sequence ID" value="AGK61310.1"/>
    <property type="molecule type" value="Genomic_DNA"/>
</dbReference>
<dbReference type="GeneID" id="15392958"/>
<evidence type="ECO:0000313" key="2">
    <source>
        <dbReference type="Proteomes" id="UP000013307"/>
    </source>
</evidence>
<evidence type="ECO:0000313" key="1">
    <source>
        <dbReference type="EMBL" id="AGK61310.1"/>
    </source>
</evidence>
<reference evidence="1 2" key="1">
    <citation type="journal article" date="2013" name="Genome Announc.">
        <title>Complete Genome Sequence of the Thermophilic and Facultatively Chemolithoautotrophic Sulfate Reducer Archaeoglobus sulfaticallidus Strain PM70-1T.</title>
        <authorList>
            <person name="Stokke R."/>
            <person name="Hocking W.P."/>
            <person name="Steinsbu B.O."/>
            <person name="Steen I.H."/>
        </authorList>
    </citation>
    <scope>NUCLEOTIDE SEQUENCE [LARGE SCALE GENOMIC DNA]</scope>
    <source>
        <strain evidence="1">PM70-1</strain>
    </source>
</reference>
<sequence>MAQSRKMSLYIDERVVDKAGLIRRATGKSISHLVSEYLLDILGRIEKGKPVHDTTTANQLALKNDIIQLAREIEAADPTLSTVKRIEARIRKIKKRRLPLDPDTAELLMKALVEFEELKRQAMGERTEFVRVNRSKLQNILTTVEEVKKLFEEYREMEGFFTDKNKKKALARDIESRLNSAIEEVAELV</sequence>
<dbReference type="AlphaFoldDB" id="N0BM21"/>
<dbReference type="HOGENOM" id="CLU_1431578_0_0_2"/>